<dbReference type="EMBL" id="JAUSSU010000003">
    <property type="protein sequence ID" value="MDQ0112032.1"/>
    <property type="molecule type" value="Genomic_DNA"/>
</dbReference>
<evidence type="ECO:0000256" key="1">
    <source>
        <dbReference type="SAM" id="MobiDB-lite"/>
    </source>
</evidence>
<keyword evidence="3" id="KW-1185">Reference proteome</keyword>
<reference evidence="2 3" key="1">
    <citation type="submission" date="2023-07" db="EMBL/GenBank/DDBJ databases">
        <title>Sorghum-associated microbial communities from plants grown in Nebraska, USA.</title>
        <authorList>
            <person name="Schachtman D."/>
        </authorList>
    </citation>
    <scope>NUCLEOTIDE SEQUENCE [LARGE SCALE GENOMIC DNA]</scope>
    <source>
        <strain evidence="2 3">CC482</strain>
    </source>
</reference>
<organism evidence="2 3">
    <name type="scientific">Paenibacillus harenae</name>
    <dbReference type="NCBI Taxonomy" id="306543"/>
    <lineage>
        <taxon>Bacteria</taxon>
        <taxon>Bacillati</taxon>
        <taxon>Bacillota</taxon>
        <taxon>Bacilli</taxon>
        <taxon>Bacillales</taxon>
        <taxon>Paenibacillaceae</taxon>
        <taxon>Paenibacillus</taxon>
    </lineage>
</organism>
<feature type="compositionally biased region" description="Basic and acidic residues" evidence="1">
    <location>
        <begin position="11"/>
        <end position="39"/>
    </location>
</feature>
<evidence type="ECO:0000313" key="3">
    <source>
        <dbReference type="Proteomes" id="UP001229346"/>
    </source>
</evidence>
<name>A0ABT9TYB3_PAEHA</name>
<proteinExistence type="predicted"/>
<sequence>MAQSNGGNKGSSREQRQQAAENEAKSGKAAEEAGYDKKLNGPNRPSI</sequence>
<dbReference type="Proteomes" id="UP001229346">
    <property type="component" value="Unassembled WGS sequence"/>
</dbReference>
<feature type="region of interest" description="Disordered" evidence="1">
    <location>
        <begin position="1"/>
        <end position="47"/>
    </location>
</feature>
<accession>A0ABT9TYB3</accession>
<protein>
    <recommendedName>
        <fullName evidence="4">General stress protein</fullName>
    </recommendedName>
</protein>
<evidence type="ECO:0000313" key="2">
    <source>
        <dbReference type="EMBL" id="MDQ0112032.1"/>
    </source>
</evidence>
<dbReference type="RefSeq" id="WP_307202533.1">
    <property type="nucleotide sequence ID" value="NZ_JAUSST010000003.1"/>
</dbReference>
<gene>
    <name evidence="2" type="ORF">J2T15_001467</name>
</gene>
<evidence type="ECO:0008006" key="4">
    <source>
        <dbReference type="Google" id="ProtNLM"/>
    </source>
</evidence>
<comment type="caution">
    <text evidence="2">The sequence shown here is derived from an EMBL/GenBank/DDBJ whole genome shotgun (WGS) entry which is preliminary data.</text>
</comment>